<accession>A0A067SG53</accession>
<dbReference type="EMBL" id="KL142405">
    <property type="protein sequence ID" value="KDR68952.1"/>
    <property type="molecule type" value="Genomic_DNA"/>
</dbReference>
<evidence type="ECO:0000313" key="2">
    <source>
        <dbReference type="EMBL" id="KDR68952.1"/>
    </source>
</evidence>
<dbReference type="AlphaFoldDB" id="A0A067SG53"/>
<evidence type="ECO:0000313" key="3">
    <source>
        <dbReference type="Proteomes" id="UP000027222"/>
    </source>
</evidence>
<name>A0A067SG53_GALM3</name>
<dbReference type="HOGENOM" id="CLU_531046_0_0_1"/>
<feature type="region of interest" description="Disordered" evidence="1">
    <location>
        <begin position="20"/>
        <end position="69"/>
    </location>
</feature>
<sequence length="581" mass="64215">MPNCTLHDFWKLSRRAKRGDIRKATQGGRIHSNSSTGETHRGSEEIHIPTAPPGPCTQSRDNHGRRTKRQKSCVASFQNLFLSQSKECHRKMVQFIFQLLDQASSWRTCNASLMIPPSAQKLWRLQKYFVIPTGPSNGDGSNSKSVVMRQLGAPSESRKPVQLTSLPFDIMLMLLGCIAAEGGARTSLISLSQTCNTLRLQCCHLYLCEVGVITPGSDFTTLKLLDDIPPIAIAILMGLTALQDGRNFCLELDPFHLVELNHQICSFISQCAISSFCLQFCATDQYLLGDSRISSALISVIGSLGSCCVSITFQKIFGYSDRACSPFRLPLVGISNHGDPHAVILPFMDNLLVCKLDTGFFCTPSLRLILPLFLQGGSVFDLFINCPTTNAYNHTLSLIRFPRLETFSATVYDLAPIFLPDCFSLRHRFLENLTLINSVGRTCSLWSDADIGRVLQLPRLKTARISANYNECTMQDASVLTCLHIQPVAYTAPPHSAAFCGAVRSLRMTLSSIGILQFSNDFKLIIDFPLRLTRHIWLSGHNGTFDCSCVPGGGDGVPRAIHNVKTLELSIDSFDDDFYVS</sequence>
<gene>
    <name evidence="2" type="ORF">GALMADRAFT_145969</name>
</gene>
<dbReference type="Proteomes" id="UP000027222">
    <property type="component" value="Unassembled WGS sequence"/>
</dbReference>
<keyword evidence="3" id="KW-1185">Reference proteome</keyword>
<proteinExistence type="predicted"/>
<reference evidence="3" key="1">
    <citation type="journal article" date="2014" name="Proc. Natl. Acad. Sci. U.S.A.">
        <title>Extensive sampling of basidiomycete genomes demonstrates inadequacy of the white-rot/brown-rot paradigm for wood decay fungi.</title>
        <authorList>
            <person name="Riley R."/>
            <person name="Salamov A.A."/>
            <person name="Brown D.W."/>
            <person name="Nagy L.G."/>
            <person name="Floudas D."/>
            <person name="Held B.W."/>
            <person name="Levasseur A."/>
            <person name="Lombard V."/>
            <person name="Morin E."/>
            <person name="Otillar R."/>
            <person name="Lindquist E.A."/>
            <person name="Sun H."/>
            <person name="LaButti K.M."/>
            <person name="Schmutz J."/>
            <person name="Jabbour D."/>
            <person name="Luo H."/>
            <person name="Baker S.E."/>
            <person name="Pisabarro A.G."/>
            <person name="Walton J.D."/>
            <person name="Blanchette R.A."/>
            <person name="Henrissat B."/>
            <person name="Martin F."/>
            <person name="Cullen D."/>
            <person name="Hibbett D.S."/>
            <person name="Grigoriev I.V."/>
        </authorList>
    </citation>
    <scope>NUCLEOTIDE SEQUENCE [LARGE SCALE GENOMIC DNA]</scope>
    <source>
        <strain evidence="3">CBS 339.88</strain>
    </source>
</reference>
<protein>
    <submittedName>
        <fullName evidence="2">Uncharacterized protein</fullName>
    </submittedName>
</protein>
<evidence type="ECO:0000256" key="1">
    <source>
        <dbReference type="SAM" id="MobiDB-lite"/>
    </source>
</evidence>
<feature type="compositionally biased region" description="Basic and acidic residues" evidence="1">
    <location>
        <begin position="38"/>
        <end position="47"/>
    </location>
</feature>
<organism evidence="2 3">
    <name type="scientific">Galerina marginata (strain CBS 339.88)</name>
    <dbReference type="NCBI Taxonomy" id="685588"/>
    <lineage>
        <taxon>Eukaryota</taxon>
        <taxon>Fungi</taxon>
        <taxon>Dikarya</taxon>
        <taxon>Basidiomycota</taxon>
        <taxon>Agaricomycotina</taxon>
        <taxon>Agaricomycetes</taxon>
        <taxon>Agaricomycetidae</taxon>
        <taxon>Agaricales</taxon>
        <taxon>Agaricineae</taxon>
        <taxon>Strophariaceae</taxon>
        <taxon>Galerina</taxon>
    </lineage>
</organism>